<reference evidence="1 2" key="1">
    <citation type="journal article" date="2019" name="Nat. Ecol. Evol.">
        <title>Megaphylogeny resolves global patterns of mushroom evolution.</title>
        <authorList>
            <person name="Varga T."/>
            <person name="Krizsan K."/>
            <person name="Foldi C."/>
            <person name="Dima B."/>
            <person name="Sanchez-Garcia M."/>
            <person name="Sanchez-Ramirez S."/>
            <person name="Szollosi G.J."/>
            <person name="Szarkandi J.G."/>
            <person name="Papp V."/>
            <person name="Albert L."/>
            <person name="Andreopoulos W."/>
            <person name="Angelini C."/>
            <person name="Antonin V."/>
            <person name="Barry K.W."/>
            <person name="Bougher N.L."/>
            <person name="Buchanan P."/>
            <person name="Buyck B."/>
            <person name="Bense V."/>
            <person name="Catcheside P."/>
            <person name="Chovatia M."/>
            <person name="Cooper J."/>
            <person name="Damon W."/>
            <person name="Desjardin D."/>
            <person name="Finy P."/>
            <person name="Geml J."/>
            <person name="Haridas S."/>
            <person name="Hughes K."/>
            <person name="Justo A."/>
            <person name="Karasinski D."/>
            <person name="Kautmanova I."/>
            <person name="Kiss B."/>
            <person name="Kocsube S."/>
            <person name="Kotiranta H."/>
            <person name="LaButti K.M."/>
            <person name="Lechner B.E."/>
            <person name="Liimatainen K."/>
            <person name="Lipzen A."/>
            <person name="Lukacs Z."/>
            <person name="Mihaltcheva S."/>
            <person name="Morgado L.N."/>
            <person name="Niskanen T."/>
            <person name="Noordeloos M.E."/>
            <person name="Ohm R.A."/>
            <person name="Ortiz-Santana B."/>
            <person name="Ovrebo C."/>
            <person name="Racz N."/>
            <person name="Riley R."/>
            <person name="Savchenko A."/>
            <person name="Shiryaev A."/>
            <person name="Soop K."/>
            <person name="Spirin V."/>
            <person name="Szebenyi C."/>
            <person name="Tomsovsky M."/>
            <person name="Tulloss R.E."/>
            <person name="Uehling J."/>
            <person name="Grigoriev I.V."/>
            <person name="Vagvolgyi C."/>
            <person name="Papp T."/>
            <person name="Martin F.M."/>
            <person name="Miettinen O."/>
            <person name="Hibbett D.S."/>
            <person name="Nagy L.G."/>
        </authorList>
    </citation>
    <scope>NUCLEOTIDE SEQUENCE [LARGE SCALE GENOMIC DNA]</scope>
    <source>
        <strain evidence="1 2">NL-1719</strain>
    </source>
</reference>
<protein>
    <submittedName>
        <fullName evidence="1">Uncharacterized protein</fullName>
    </submittedName>
</protein>
<dbReference type="Proteomes" id="UP000308600">
    <property type="component" value="Unassembled WGS sequence"/>
</dbReference>
<name>A0ACD3ADG1_9AGAR</name>
<evidence type="ECO:0000313" key="2">
    <source>
        <dbReference type="Proteomes" id="UP000308600"/>
    </source>
</evidence>
<sequence length="364" mass="38823">MPPKALSNGTLSLRFMQNALRAKQQTQVEPERAEIHDDGKWEVAQDVRDAWGEADSSTTSTSKGRVTYETSYLPFLFPSSSDQEDGEDEEEDQEEGESMPTAQARRNKIQGRRVFGKKGKEIVYQDQTGSDYEEGGGGEQHKPNDSPDQTQPKSRVHPNPKPLNSANAGRLLSGLQEPNVGASSGGSGKDTTSTRPKRKTTVSAITTISRSYTSTSTNASKPSAREAIYSVQGTGMDLRQTHKPPPPPAVSVGFLKPSGVDDPNELRSHPAAGPTSASTSASASISGAATAPPNSQQEDKEIIQSARAKPTPKPKPKPKAPAKKGKRERESGDELDEAPTAIGDTPPKRRKKKKSVGTAAAGGE</sequence>
<gene>
    <name evidence="1" type="ORF">BDN72DRAFT_963787</name>
</gene>
<organism evidence="1 2">
    <name type="scientific">Pluteus cervinus</name>
    <dbReference type="NCBI Taxonomy" id="181527"/>
    <lineage>
        <taxon>Eukaryota</taxon>
        <taxon>Fungi</taxon>
        <taxon>Dikarya</taxon>
        <taxon>Basidiomycota</taxon>
        <taxon>Agaricomycotina</taxon>
        <taxon>Agaricomycetes</taxon>
        <taxon>Agaricomycetidae</taxon>
        <taxon>Agaricales</taxon>
        <taxon>Pluteineae</taxon>
        <taxon>Pluteaceae</taxon>
        <taxon>Pluteus</taxon>
    </lineage>
</organism>
<dbReference type="EMBL" id="ML208513">
    <property type="protein sequence ID" value="TFK63627.1"/>
    <property type="molecule type" value="Genomic_DNA"/>
</dbReference>
<keyword evidence="2" id="KW-1185">Reference proteome</keyword>
<proteinExistence type="predicted"/>
<evidence type="ECO:0000313" key="1">
    <source>
        <dbReference type="EMBL" id="TFK63627.1"/>
    </source>
</evidence>
<accession>A0ACD3ADG1</accession>